<evidence type="ECO:0000256" key="1">
    <source>
        <dbReference type="PIRSR" id="PIRSR637460-1"/>
    </source>
</evidence>
<dbReference type="InterPro" id="IPR037460">
    <property type="entry name" value="SEST-like"/>
</dbReference>
<dbReference type="EMBL" id="CP045810">
    <property type="protein sequence ID" value="QHN38451.1"/>
    <property type="molecule type" value="Genomic_DNA"/>
</dbReference>
<dbReference type="Pfam" id="PF13472">
    <property type="entry name" value="Lipase_GDSL_2"/>
    <property type="match status" value="1"/>
</dbReference>
<dbReference type="SUPFAM" id="SSF52266">
    <property type="entry name" value="SGNH hydrolase"/>
    <property type="match status" value="1"/>
</dbReference>
<dbReference type="GO" id="GO:0004806">
    <property type="term" value="F:triacylglycerol lipase activity"/>
    <property type="evidence" value="ECO:0007669"/>
    <property type="project" value="TreeGrafter"/>
</dbReference>
<dbReference type="AlphaFoldDB" id="A0A857KUR8"/>
<name>A0A857KUR8_9ACTN</name>
<dbReference type="PANTHER" id="PTHR37981">
    <property type="entry name" value="LIPASE 2"/>
    <property type="match status" value="1"/>
</dbReference>
<keyword evidence="2" id="KW-1015">Disulfide bond</keyword>
<feature type="disulfide bond" evidence="2">
    <location>
        <begin position="67"/>
        <end position="91"/>
    </location>
</feature>
<organism evidence="3">
    <name type="scientific">Gordonia amarae</name>
    <dbReference type="NCBI Taxonomy" id="36821"/>
    <lineage>
        <taxon>Bacteria</taxon>
        <taxon>Bacillati</taxon>
        <taxon>Actinomycetota</taxon>
        <taxon>Actinomycetes</taxon>
        <taxon>Mycobacteriales</taxon>
        <taxon>Gordoniaceae</taxon>
        <taxon>Gordonia</taxon>
    </lineage>
</organism>
<accession>A0A857KUR8</accession>
<feature type="active site" evidence="1">
    <location>
        <position position="278"/>
    </location>
</feature>
<reference evidence="3" key="1">
    <citation type="journal article" date="2021" name="Nat. Microbiol.">
        <title>Cocultivation of an ultrasmall environmental parasitic bacterium with lytic ability against bacteria associated with wastewater foams.</title>
        <authorList>
            <person name="Batinovic S."/>
            <person name="Rose J.J.A."/>
            <person name="Ratcliffe J."/>
            <person name="Seviour R.J."/>
            <person name="Petrovski S."/>
        </authorList>
    </citation>
    <scope>NUCLEOTIDE SEQUENCE</scope>
    <source>
        <strain evidence="3">CON44</strain>
    </source>
</reference>
<dbReference type="CDD" id="cd01823">
    <property type="entry name" value="SEST_like"/>
    <property type="match status" value="1"/>
</dbReference>
<dbReference type="PANTHER" id="PTHR37981:SF1">
    <property type="entry name" value="SGNH HYDROLASE-TYPE ESTERASE DOMAIN-CONTAINING PROTEIN"/>
    <property type="match status" value="1"/>
</dbReference>
<feature type="disulfide bond" evidence="2">
    <location>
        <begin position="140"/>
        <end position="153"/>
    </location>
</feature>
<evidence type="ECO:0000256" key="2">
    <source>
        <dbReference type="PIRSR" id="PIRSR637460-2"/>
    </source>
</evidence>
<feature type="disulfide bond" evidence="2">
    <location>
        <begin position="204"/>
        <end position="253"/>
    </location>
</feature>
<proteinExistence type="predicted"/>
<dbReference type="Gene3D" id="3.40.50.1110">
    <property type="entry name" value="SGNH hydrolase"/>
    <property type="match status" value="1"/>
</dbReference>
<dbReference type="RefSeq" id="WP_005188329.1">
    <property type="nucleotide sequence ID" value="NZ_CP045804.1"/>
</dbReference>
<dbReference type="InterPro" id="IPR013830">
    <property type="entry name" value="SGNH_hydro"/>
</dbReference>
<gene>
    <name evidence="3" type="ORF">GII30_03980</name>
</gene>
<dbReference type="InterPro" id="IPR036514">
    <property type="entry name" value="SGNH_hydro_sf"/>
</dbReference>
<protein>
    <submittedName>
        <fullName evidence="3">SGNH/GDSL hydrolase family protein</fullName>
    </submittedName>
</protein>
<dbReference type="PROSITE" id="PS51257">
    <property type="entry name" value="PROKAR_LIPOPROTEIN"/>
    <property type="match status" value="1"/>
</dbReference>
<keyword evidence="3" id="KW-0378">Hydrolase</keyword>
<feature type="active site" description="Nucleophile" evidence="1">
    <location>
        <position position="49"/>
    </location>
</feature>
<sequence length="301" mass="31095">MGLNREVSGRLVVALLGVLLVVAACGSDPEPPRPPAQAAGQEYVNLGDSYASGTGVDPLQQDSPFFCQRSAGDYARIVAARTGRVLTDVSCARATTKHLDTAQYDGVPPQLDALSDETGLVTLMLGGNDNGTFGTSVSVCGKAAKTDPSGSPCTDGAGAGLLGPIDAETYPALVGGLREIRERAPNADILIIGYPWIMPATGGCYPDMPIAEGDVPFMRELQTRLNSAVSRAAAKAGVTYVDMSKVSDGHDACAPEGVRWVEPQSNRSASANLFGGLHPNAAGQRAIAEQVLAALNRRSGG</sequence>
<evidence type="ECO:0000313" key="3">
    <source>
        <dbReference type="EMBL" id="QHN38451.1"/>
    </source>
</evidence>
<dbReference type="GO" id="GO:0019433">
    <property type="term" value="P:triglyceride catabolic process"/>
    <property type="evidence" value="ECO:0007669"/>
    <property type="project" value="TreeGrafter"/>
</dbReference>